<evidence type="ECO:0000313" key="1">
    <source>
        <dbReference type="EMBL" id="KAJ9634920.1"/>
    </source>
</evidence>
<dbReference type="EMBL" id="JAPDRP010000029">
    <property type="protein sequence ID" value="KAJ9634920.1"/>
    <property type="molecule type" value="Genomic_DNA"/>
</dbReference>
<protein>
    <submittedName>
        <fullName evidence="1">Uncharacterized protein</fullName>
    </submittedName>
</protein>
<organism evidence="1 2">
    <name type="scientific">Coniosporium tulheliwenetii</name>
    <dbReference type="NCBI Taxonomy" id="3383036"/>
    <lineage>
        <taxon>Eukaryota</taxon>
        <taxon>Fungi</taxon>
        <taxon>Dikarya</taxon>
        <taxon>Ascomycota</taxon>
        <taxon>Pezizomycotina</taxon>
        <taxon>Dothideomycetes</taxon>
        <taxon>Dothideomycetes incertae sedis</taxon>
        <taxon>Coniosporium</taxon>
    </lineage>
</organism>
<proteinExistence type="predicted"/>
<accession>A0ACC2YI55</accession>
<gene>
    <name evidence="1" type="ORF">H2199_008784</name>
</gene>
<comment type="caution">
    <text evidence="1">The sequence shown here is derived from an EMBL/GenBank/DDBJ whole genome shotgun (WGS) entry which is preliminary data.</text>
</comment>
<name>A0ACC2YI55_9PEZI</name>
<sequence length="136" mass="14594">MPDRQYIESVIGYHFVQPQLLDEALLAAGASVARKNTHGPSEGNKRLALVGDAALQLAILDDEGSRLVKSFASNNKLRDVAKERGVHDHITKNPAQEGEAPRATLASTIEAVIGAVWVDSKKDIGTVQTVVKNLSL</sequence>
<evidence type="ECO:0000313" key="2">
    <source>
        <dbReference type="Proteomes" id="UP001172680"/>
    </source>
</evidence>
<keyword evidence="2" id="KW-1185">Reference proteome</keyword>
<dbReference type="Proteomes" id="UP001172680">
    <property type="component" value="Unassembled WGS sequence"/>
</dbReference>
<reference evidence="1" key="1">
    <citation type="submission" date="2022-10" db="EMBL/GenBank/DDBJ databases">
        <title>Culturing micro-colonial fungi from biological soil crusts in the Mojave desert and describing Neophaeococcomyces mojavensis, and introducing the new genera and species Taxawa tesnikishii.</title>
        <authorList>
            <person name="Kurbessoian T."/>
            <person name="Stajich J.E."/>
        </authorList>
    </citation>
    <scope>NUCLEOTIDE SEQUENCE</scope>
    <source>
        <strain evidence="1">JES_115</strain>
    </source>
</reference>